<accession>A0AAN7PJE6</accession>
<evidence type="ECO:0000313" key="2">
    <source>
        <dbReference type="Proteomes" id="UP001309876"/>
    </source>
</evidence>
<gene>
    <name evidence="1" type="ORF">LTR05_008778</name>
</gene>
<dbReference type="EMBL" id="JAVRRJ010000021">
    <property type="protein sequence ID" value="KAK5080120.1"/>
    <property type="molecule type" value="Genomic_DNA"/>
</dbReference>
<dbReference type="InterPro" id="IPR015943">
    <property type="entry name" value="WD40/YVTN_repeat-like_dom_sf"/>
</dbReference>
<dbReference type="InterPro" id="IPR050282">
    <property type="entry name" value="Cycloisomerase_2"/>
</dbReference>
<comment type="caution">
    <text evidence="1">The sequence shown here is derived from an EMBL/GenBank/DDBJ whole genome shotgun (WGS) entry which is preliminary data.</text>
</comment>
<dbReference type="Gene3D" id="2.130.10.10">
    <property type="entry name" value="YVTN repeat-like/Quinoprotein amine dehydrogenase"/>
    <property type="match status" value="1"/>
</dbReference>
<organism evidence="1 2">
    <name type="scientific">Lithohypha guttulata</name>
    <dbReference type="NCBI Taxonomy" id="1690604"/>
    <lineage>
        <taxon>Eukaryota</taxon>
        <taxon>Fungi</taxon>
        <taxon>Dikarya</taxon>
        <taxon>Ascomycota</taxon>
        <taxon>Pezizomycotina</taxon>
        <taxon>Eurotiomycetes</taxon>
        <taxon>Chaetothyriomycetidae</taxon>
        <taxon>Chaetothyriales</taxon>
        <taxon>Trichomeriaceae</taxon>
        <taxon>Lithohypha</taxon>
    </lineage>
</organism>
<dbReference type="GO" id="GO:0017057">
    <property type="term" value="F:6-phosphogluconolactonase activity"/>
    <property type="evidence" value="ECO:0007669"/>
    <property type="project" value="TreeGrafter"/>
</dbReference>
<reference evidence="1 2" key="1">
    <citation type="submission" date="2023-08" db="EMBL/GenBank/DDBJ databases">
        <title>Black Yeasts Isolated from many extreme environments.</title>
        <authorList>
            <person name="Coleine C."/>
            <person name="Stajich J.E."/>
            <person name="Selbmann L."/>
        </authorList>
    </citation>
    <scope>NUCLEOTIDE SEQUENCE [LARGE SCALE GENOMIC DNA]</scope>
    <source>
        <strain evidence="1 2">CCFEE 5910</strain>
    </source>
</reference>
<dbReference type="Proteomes" id="UP001309876">
    <property type="component" value="Unassembled WGS sequence"/>
</dbReference>
<keyword evidence="2" id="KW-1185">Reference proteome</keyword>
<name>A0AAN7PJE6_9EURO</name>
<dbReference type="PANTHER" id="PTHR30344:SF7">
    <property type="entry name" value="DUF2415 DOMAIN-CONTAINING PROTEIN"/>
    <property type="match status" value="1"/>
</dbReference>
<sequence>MIHVVGELSHKVIGFDLSAHPTGVVSPIHGFDPNVIPSNVHLAHQYMMDAAEICVHPRVPRVLYVSNRWERHIKEREPHLTDVPDSLPSGDSIAIVLLSGDGRKVEGIKHVLTDLDVIRGMRISDDGGGVEVYSISGDRADVWKRVARLNEGLESGIKHAVWL</sequence>
<dbReference type="PANTHER" id="PTHR30344">
    <property type="entry name" value="6-PHOSPHOGLUCONOLACTONASE-RELATED"/>
    <property type="match status" value="1"/>
</dbReference>
<dbReference type="AlphaFoldDB" id="A0AAN7PJE6"/>
<proteinExistence type="predicted"/>
<evidence type="ECO:0000313" key="1">
    <source>
        <dbReference type="EMBL" id="KAK5080120.1"/>
    </source>
</evidence>
<protein>
    <submittedName>
        <fullName evidence="1">Uncharacterized protein</fullName>
    </submittedName>
</protein>